<evidence type="ECO:0000256" key="1">
    <source>
        <dbReference type="ARBA" id="ARBA00004651"/>
    </source>
</evidence>
<evidence type="ECO:0000313" key="9">
    <source>
        <dbReference type="EMBL" id="TPG14064.1"/>
    </source>
</evidence>
<evidence type="ECO:0000256" key="5">
    <source>
        <dbReference type="ARBA" id="ARBA00023136"/>
    </source>
</evidence>
<feature type="domain" description="RDD" evidence="8">
    <location>
        <begin position="48"/>
        <end position="195"/>
    </location>
</feature>
<dbReference type="InterPro" id="IPR051791">
    <property type="entry name" value="Pra-immunoreactive"/>
</dbReference>
<evidence type="ECO:0000256" key="2">
    <source>
        <dbReference type="ARBA" id="ARBA00022475"/>
    </source>
</evidence>
<keyword evidence="4 7" id="KW-1133">Transmembrane helix</keyword>
<feature type="region of interest" description="Disordered" evidence="6">
    <location>
        <begin position="1"/>
        <end position="27"/>
    </location>
</feature>
<dbReference type="OrthoDB" id="9793824at2"/>
<dbReference type="InterPro" id="IPR010432">
    <property type="entry name" value="RDD"/>
</dbReference>
<dbReference type="AlphaFoldDB" id="A0A502CN49"/>
<organism evidence="9 10">
    <name type="scientific">Pedococcus bigeumensis</name>
    <dbReference type="NCBI Taxonomy" id="433644"/>
    <lineage>
        <taxon>Bacteria</taxon>
        <taxon>Bacillati</taxon>
        <taxon>Actinomycetota</taxon>
        <taxon>Actinomycetes</taxon>
        <taxon>Micrococcales</taxon>
        <taxon>Intrasporangiaceae</taxon>
        <taxon>Pedococcus</taxon>
    </lineage>
</organism>
<proteinExistence type="predicted"/>
<keyword evidence="2" id="KW-1003">Cell membrane</keyword>
<dbReference type="Proteomes" id="UP000317722">
    <property type="component" value="Unassembled WGS sequence"/>
</dbReference>
<keyword evidence="5 7" id="KW-0472">Membrane</keyword>
<feature type="compositionally biased region" description="Pro residues" evidence="6">
    <location>
        <begin position="1"/>
        <end position="23"/>
    </location>
</feature>
<dbReference type="GO" id="GO:0005886">
    <property type="term" value="C:plasma membrane"/>
    <property type="evidence" value="ECO:0007669"/>
    <property type="project" value="UniProtKB-SubCell"/>
</dbReference>
<comment type="caution">
    <text evidence="9">The sequence shown here is derived from an EMBL/GenBank/DDBJ whole genome shotgun (WGS) entry which is preliminary data.</text>
</comment>
<feature type="transmembrane region" description="Helical" evidence="7">
    <location>
        <begin position="103"/>
        <end position="125"/>
    </location>
</feature>
<keyword evidence="10" id="KW-1185">Reference proteome</keyword>
<dbReference type="PANTHER" id="PTHR36115">
    <property type="entry name" value="PROLINE-RICH ANTIGEN HOMOLOG-RELATED"/>
    <property type="match status" value="1"/>
</dbReference>
<dbReference type="RefSeq" id="WP_140743210.1">
    <property type="nucleotide sequence ID" value="NZ_RCZM01000006.1"/>
</dbReference>
<reference evidence="9 10" key="1">
    <citation type="journal article" date="2019" name="Environ. Microbiol.">
        <title>Species interactions and distinct microbial communities in high Arctic permafrost affected cryosols are associated with the CH4 and CO2 gas fluxes.</title>
        <authorList>
            <person name="Altshuler I."/>
            <person name="Hamel J."/>
            <person name="Turney S."/>
            <person name="Magnuson E."/>
            <person name="Levesque R."/>
            <person name="Greer C."/>
            <person name="Whyte L.G."/>
        </authorList>
    </citation>
    <scope>NUCLEOTIDE SEQUENCE [LARGE SCALE GENOMIC DNA]</scope>
    <source>
        <strain evidence="9 10">S9.3A</strain>
    </source>
</reference>
<sequence>MTDQPQHPPAPQQPQPEPQPEPQLPAYGAATGYAGPPAYGHPAPWGPLAGWGTRVLAMIVDSLLSLIGLIPYIVGVVLVVAGLPDSSSYETTAGPSADETNTGLVIAGVILAIIGLLGMLAIQIWNRAFKQGRTGQSVGKKAMGIKLVDEHTGQPIGAGMSFVRDLAHTLDGFCYIGYLWPLWDDKRQTFADKILGTVVVETPKS</sequence>
<evidence type="ECO:0000256" key="3">
    <source>
        <dbReference type="ARBA" id="ARBA00022692"/>
    </source>
</evidence>
<evidence type="ECO:0000256" key="7">
    <source>
        <dbReference type="SAM" id="Phobius"/>
    </source>
</evidence>
<evidence type="ECO:0000259" key="8">
    <source>
        <dbReference type="Pfam" id="PF06271"/>
    </source>
</evidence>
<accession>A0A502CN49</accession>
<gene>
    <name evidence="9" type="ORF">EAH86_17855</name>
</gene>
<dbReference type="EMBL" id="RCZM01000006">
    <property type="protein sequence ID" value="TPG14064.1"/>
    <property type="molecule type" value="Genomic_DNA"/>
</dbReference>
<evidence type="ECO:0000256" key="4">
    <source>
        <dbReference type="ARBA" id="ARBA00022989"/>
    </source>
</evidence>
<dbReference type="Pfam" id="PF06271">
    <property type="entry name" value="RDD"/>
    <property type="match status" value="1"/>
</dbReference>
<dbReference type="PANTHER" id="PTHR36115:SF6">
    <property type="entry name" value="PROLINE-RICH ANTIGEN HOMOLOG"/>
    <property type="match status" value="1"/>
</dbReference>
<evidence type="ECO:0000256" key="6">
    <source>
        <dbReference type="SAM" id="MobiDB-lite"/>
    </source>
</evidence>
<evidence type="ECO:0000313" key="10">
    <source>
        <dbReference type="Proteomes" id="UP000317722"/>
    </source>
</evidence>
<feature type="transmembrane region" description="Helical" evidence="7">
    <location>
        <begin position="63"/>
        <end position="83"/>
    </location>
</feature>
<protein>
    <submittedName>
        <fullName evidence="9">RDD family protein</fullName>
    </submittedName>
</protein>
<keyword evidence="3 7" id="KW-0812">Transmembrane</keyword>
<name>A0A502CN49_9MICO</name>
<comment type="subcellular location">
    <subcellularLocation>
        <location evidence="1">Cell membrane</location>
        <topology evidence="1">Multi-pass membrane protein</topology>
    </subcellularLocation>
</comment>